<protein>
    <submittedName>
        <fullName evidence="2">Tetratricopeptide repeat protein</fullName>
    </submittedName>
</protein>
<dbReference type="SUPFAM" id="SSF48452">
    <property type="entry name" value="TPR-like"/>
    <property type="match status" value="1"/>
</dbReference>
<dbReference type="Pfam" id="PF07721">
    <property type="entry name" value="TPR_4"/>
    <property type="match status" value="1"/>
</dbReference>
<feature type="coiled-coil region" evidence="1">
    <location>
        <begin position="288"/>
        <end position="344"/>
    </location>
</feature>
<reference evidence="3" key="1">
    <citation type="journal article" date="2019" name="Int. J. Syst. Evol. Microbiol.">
        <title>The Global Catalogue of Microorganisms (GCM) 10K type strain sequencing project: providing services to taxonomists for standard genome sequencing and annotation.</title>
        <authorList>
            <consortium name="The Broad Institute Genomics Platform"/>
            <consortium name="The Broad Institute Genome Sequencing Center for Infectious Disease"/>
            <person name="Wu L."/>
            <person name="Ma J."/>
        </authorList>
    </citation>
    <scope>NUCLEOTIDE SEQUENCE [LARGE SCALE GENOMIC DNA]</scope>
    <source>
        <strain evidence="3">CGMCC 1.15304</strain>
    </source>
</reference>
<evidence type="ECO:0000313" key="2">
    <source>
        <dbReference type="EMBL" id="MFC4347058.1"/>
    </source>
</evidence>
<dbReference type="EMBL" id="JBHSCR010000002">
    <property type="protein sequence ID" value="MFC4347058.1"/>
    <property type="molecule type" value="Genomic_DNA"/>
</dbReference>
<evidence type="ECO:0000313" key="3">
    <source>
        <dbReference type="Proteomes" id="UP001595776"/>
    </source>
</evidence>
<proteinExistence type="predicted"/>
<dbReference type="InterPro" id="IPR011990">
    <property type="entry name" value="TPR-like_helical_dom_sf"/>
</dbReference>
<dbReference type="RefSeq" id="WP_156431945.1">
    <property type="nucleotide sequence ID" value="NZ_JBHSCR010000002.1"/>
</dbReference>
<evidence type="ECO:0000256" key="1">
    <source>
        <dbReference type="SAM" id="Coils"/>
    </source>
</evidence>
<organism evidence="2 3">
    <name type="scientific">Kordiimonas lipolytica</name>
    <dbReference type="NCBI Taxonomy" id="1662421"/>
    <lineage>
        <taxon>Bacteria</taxon>
        <taxon>Pseudomonadati</taxon>
        <taxon>Pseudomonadota</taxon>
        <taxon>Alphaproteobacteria</taxon>
        <taxon>Kordiimonadales</taxon>
        <taxon>Kordiimonadaceae</taxon>
        <taxon>Kordiimonas</taxon>
    </lineage>
</organism>
<gene>
    <name evidence="2" type="ORF">ACFO5Q_04305</name>
</gene>
<keyword evidence="1" id="KW-0175">Coiled coil</keyword>
<dbReference type="Gene3D" id="1.25.40.10">
    <property type="entry name" value="Tetratricopeptide repeat domain"/>
    <property type="match status" value="2"/>
</dbReference>
<sequence>MAWLQGDFDEAEKVTTEWMYYAKRLLAVDKKRHPDDKRVLGDAHMVMGKLKRDKLEPKAAQKHVEAGFAITKAQRNVPSPRNVGDIIPGGYMHLAAMQEVTGSLDQTIESWQRSLFQFKAIHLKFPKSPNLYLHLRFHAPLAEALINAGRGEEAADLLHKARVAFPAVLQEEPLNFRQELMSARLGIPLGLGQLVDGRYKDAEKTLEKAHQWIEAILKKSEFSADGKSWLLTAKSLRAIALVHLARLNEAQLLLSEVQNFQTASKPISFRSVFGRKMHAVYLTASAELAFAQDDNEAAEKALRSLTSKFGDVWRKCHPVVRFELMKAYLRLKQYEEAAEIAENLISIGFRRADFLRASEQLAQAHPGWKLATARDVS</sequence>
<dbReference type="InterPro" id="IPR011717">
    <property type="entry name" value="TPR-4"/>
</dbReference>
<name>A0ABV8U8E2_9PROT</name>
<comment type="caution">
    <text evidence="2">The sequence shown here is derived from an EMBL/GenBank/DDBJ whole genome shotgun (WGS) entry which is preliminary data.</text>
</comment>
<accession>A0ABV8U8E2</accession>
<keyword evidence="3" id="KW-1185">Reference proteome</keyword>
<dbReference type="Proteomes" id="UP001595776">
    <property type="component" value="Unassembled WGS sequence"/>
</dbReference>